<keyword evidence="6 8" id="KW-1133">Transmembrane helix</keyword>
<keyword evidence="4 10" id="KW-0808">Transferase</keyword>
<keyword evidence="5 8" id="KW-0812">Transmembrane</keyword>
<sequence>MTLSATAPVAEGLDATARPRRRLPASDSRTGSLLTRTVWIWPALLTLALGIRGSWRPQLWRDELATWSAATRSTGELLDLLKHVDAVSGAYYLLMHGWTSIFGDSLTMFRLPSALAVAGAAVFVVLTARKLFDTRTALVSGLLFAVIPSVSRYAQEARSYAFVMLAASAATWLLLRALERPTVLRWLPYALAVAVAGLFHMVSLVFLCSHAAIVVLRWWRSRDRRLLFGYPLAVAVGLLPVVPLVILGQRQVGRQISWLKTPNLHTFLDYWPGLFGSGLVGACILALSAVSAGWARGRRSAFEIGLVAALPIGLTWIISQGHTAYFFDRYQLYTVPAWAVLAGAGLSSLRPRALVAVGLAVVTLVGIPDQQKLRTTTSHETTNGRGAAKIITAGYKPGDGFVPVRGESAYMMLDFEVDYYLPDDVKLKDVFAAKTSLQNEDLYTVPCKQPAECLGNTARVWVVTFGDADDPYQKLPKSEADALRAAYTPTEVKHVRGLTVSLLERRSR</sequence>
<evidence type="ECO:0000256" key="4">
    <source>
        <dbReference type="ARBA" id="ARBA00022679"/>
    </source>
</evidence>
<dbReference type="PANTHER" id="PTHR33908">
    <property type="entry name" value="MANNOSYLTRANSFERASE YKCB-RELATED"/>
    <property type="match status" value="1"/>
</dbReference>
<feature type="transmembrane region" description="Helical" evidence="8">
    <location>
        <begin position="301"/>
        <end position="318"/>
    </location>
</feature>
<evidence type="ECO:0000256" key="7">
    <source>
        <dbReference type="ARBA" id="ARBA00023136"/>
    </source>
</evidence>
<evidence type="ECO:0000256" key="8">
    <source>
        <dbReference type="SAM" id="Phobius"/>
    </source>
</evidence>
<feature type="transmembrane region" description="Helical" evidence="8">
    <location>
        <begin position="33"/>
        <end position="51"/>
    </location>
</feature>
<dbReference type="GO" id="GO:0010041">
    <property type="term" value="P:response to iron(III) ion"/>
    <property type="evidence" value="ECO:0007669"/>
    <property type="project" value="TreeGrafter"/>
</dbReference>
<feature type="transmembrane region" description="Helical" evidence="8">
    <location>
        <begin position="109"/>
        <end position="128"/>
    </location>
</feature>
<feature type="transmembrane region" description="Helical" evidence="8">
    <location>
        <begin position="160"/>
        <end position="178"/>
    </location>
</feature>
<reference evidence="10 11" key="1">
    <citation type="submission" date="2019-06" db="EMBL/GenBank/DDBJ databases">
        <title>Sequencing the genomes of 1000 actinobacteria strains.</title>
        <authorList>
            <person name="Klenk H.-P."/>
        </authorList>
    </citation>
    <scope>NUCLEOTIDE SEQUENCE [LARGE SCALE GENOMIC DNA]</scope>
    <source>
        <strain evidence="10 11">DSM 41649</strain>
    </source>
</reference>
<dbReference type="Pfam" id="PF13231">
    <property type="entry name" value="PMT_2"/>
    <property type="match status" value="1"/>
</dbReference>
<evidence type="ECO:0000256" key="2">
    <source>
        <dbReference type="ARBA" id="ARBA00022475"/>
    </source>
</evidence>
<name>A0A561EQ69_9ACTN</name>
<dbReference type="RefSeq" id="WP_145790677.1">
    <property type="nucleotide sequence ID" value="NZ_BAAABR010000048.1"/>
</dbReference>
<feature type="domain" description="Glycosyltransferase RgtA/B/C/D-like" evidence="9">
    <location>
        <begin position="93"/>
        <end position="245"/>
    </location>
</feature>
<evidence type="ECO:0000313" key="11">
    <source>
        <dbReference type="Proteomes" id="UP000318416"/>
    </source>
</evidence>
<organism evidence="10 11">
    <name type="scientific">Kitasatospora atroaurantiaca</name>
    <dbReference type="NCBI Taxonomy" id="285545"/>
    <lineage>
        <taxon>Bacteria</taxon>
        <taxon>Bacillati</taxon>
        <taxon>Actinomycetota</taxon>
        <taxon>Actinomycetes</taxon>
        <taxon>Kitasatosporales</taxon>
        <taxon>Streptomycetaceae</taxon>
        <taxon>Kitasatospora</taxon>
    </lineage>
</organism>
<gene>
    <name evidence="10" type="ORF">FB465_2796</name>
</gene>
<dbReference type="InterPro" id="IPR038731">
    <property type="entry name" value="RgtA/B/C-like"/>
</dbReference>
<dbReference type="GO" id="GO:0009103">
    <property type="term" value="P:lipopolysaccharide biosynthetic process"/>
    <property type="evidence" value="ECO:0007669"/>
    <property type="project" value="UniProtKB-ARBA"/>
</dbReference>
<dbReference type="GO" id="GO:0005886">
    <property type="term" value="C:plasma membrane"/>
    <property type="evidence" value="ECO:0007669"/>
    <property type="project" value="UniProtKB-SubCell"/>
</dbReference>
<comment type="caution">
    <text evidence="10">The sequence shown here is derived from an EMBL/GenBank/DDBJ whole genome shotgun (WGS) entry which is preliminary data.</text>
</comment>
<keyword evidence="2" id="KW-1003">Cell membrane</keyword>
<protein>
    <submittedName>
        <fullName evidence="10">Mannosyltransferase</fullName>
    </submittedName>
</protein>
<comment type="subcellular location">
    <subcellularLocation>
        <location evidence="1">Cell membrane</location>
        <topology evidence="1">Multi-pass membrane protein</topology>
    </subcellularLocation>
</comment>
<evidence type="ECO:0000256" key="6">
    <source>
        <dbReference type="ARBA" id="ARBA00022989"/>
    </source>
</evidence>
<evidence type="ECO:0000256" key="5">
    <source>
        <dbReference type="ARBA" id="ARBA00022692"/>
    </source>
</evidence>
<evidence type="ECO:0000259" key="9">
    <source>
        <dbReference type="Pfam" id="PF13231"/>
    </source>
</evidence>
<dbReference type="AlphaFoldDB" id="A0A561EQ69"/>
<evidence type="ECO:0000256" key="3">
    <source>
        <dbReference type="ARBA" id="ARBA00022676"/>
    </source>
</evidence>
<dbReference type="GO" id="GO:0016763">
    <property type="term" value="F:pentosyltransferase activity"/>
    <property type="evidence" value="ECO:0007669"/>
    <property type="project" value="TreeGrafter"/>
</dbReference>
<dbReference type="EMBL" id="VIVR01000001">
    <property type="protein sequence ID" value="TWE17758.1"/>
    <property type="molecule type" value="Genomic_DNA"/>
</dbReference>
<keyword evidence="3 10" id="KW-0328">Glycosyltransferase</keyword>
<keyword evidence="7 8" id="KW-0472">Membrane</keyword>
<feature type="transmembrane region" description="Helical" evidence="8">
    <location>
        <begin position="270"/>
        <end position="294"/>
    </location>
</feature>
<keyword evidence="11" id="KW-1185">Reference proteome</keyword>
<feature type="transmembrane region" description="Helical" evidence="8">
    <location>
        <begin position="190"/>
        <end position="216"/>
    </location>
</feature>
<dbReference type="PANTHER" id="PTHR33908:SF3">
    <property type="entry name" value="UNDECAPRENYL PHOSPHATE-ALPHA-4-AMINO-4-DEOXY-L-ARABINOSE ARABINOSYL TRANSFERASE"/>
    <property type="match status" value="1"/>
</dbReference>
<dbReference type="Proteomes" id="UP000318416">
    <property type="component" value="Unassembled WGS sequence"/>
</dbReference>
<proteinExistence type="predicted"/>
<dbReference type="InterPro" id="IPR050297">
    <property type="entry name" value="LipidA_mod_glycosyltrf_83"/>
</dbReference>
<evidence type="ECO:0000256" key="1">
    <source>
        <dbReference type="ARBA" id="ARBA00004651"/>
    </source>
</evidence>
<accession>A0A561EQ69</accession>
<dbReference type="OrthoDB" id="5318634at2"/>
<feature type="transmembrane region" description="Helical" evidence="8">
    <location>
        <begin position="228"/>
        <end position="250"/>
    </location>
</feature>
<evidence type="ECO:0000313" key="10">
    <source>
        <dbReference type="EMBL" id="TWE17758.1"/>
    </source>
</evidence>